<gene>
    <name evidence="1" type="ORF">METZ01_LOCUS13371</name>
</gene>
<evidence type="ECO:0000313" key="1">
    <source>
        <dbReference type="EMBL" id="SUZ60517.1"/>
    </source>
</evidence>
<dbReference type="AlphaFoldDB" id="A0A381P1Z9"/>
<proteinExistence type="predicted"/>
<reference evidence="1" key="1">
    <citation type="submission" date="2018-05" db="EMBL/GenBank/DDBJ databases">
        <authorList>
            <person name="Lanie J.A."/>
            <person name="Ng W.-L."/>
            <person name="Kazmierczak K.M."/>
            <person name="Andrzejewski T.M."/>
            <person name="Davidsen T.M."/>
            <person name="Wayne K.J."/>
            <person name="Tettelin H."/>
            <person name="Glass J.I."/>
            <person name="Rusch D."/>
            <person name="Podicherti R."/>
            <person name="Tsui H.-C.T."/>
            <person name="Winkler M.E."/>
        </authorList>
    </citation>
    <scope>NUCLEOTIDE SEQUENCE</scope>
</reference>
<protein>
    <submittedName>
        <fullName evidence="1">Uncharacterized protein</fullName>
    </submittedName>
</protein>
<accession>A0A381P1Z9</accession>
<sequence length="157" mass="18034">ELRLIILPSDGTRWFHGPTNVIGIAPHDDTGTGRNCFVFYRQAIWFRQQAVFRCREAIQARTEAQIRGVEVDPFIDSYAPADCGNYLPSLTAMIVARAAAHEMVHILLNQLDHRPAGLMRNSFDIRDWFTQDHTLFQLDMNEIQQLRQQLGGDPNER</sequence>
<name>A0A381P1Z9_9ZZZZ</name>
<dbReference type="EMBL" id="UINC01000748">
    <property type="protein sequence ID" value="SUZ60517.1"/>
    <property type="molecule type" value="Genomic_DNA"/>
</dbReference>
<feature type="non-terminal residue" evidence="1">
    <location>
        <position position="1"/>
    </location>
</feature>
<organism evidence="1">
    <name type="scientific">marine metagenome</name>
    <dbReference type="NCBI Taxonomy" id="408172"/>
    <lineage>
        <taxon>unclassified sequences</taxon>
        <taxon>metagenomes</taxon>
        <taxon>ecological metagenomes</taxon>
    </lineage>
</organism>